<dbReference type="Gene3D" id="1.10.10.10">
    <property type="entry name" value="Winged helix-like DNA-binding domain superfamily/Winged helix DNA-binding domain"/>
    <property type="match status" value="1"/>
</dbReference>
<dbReference type="EMBL" id="BMAO01031174">
    <property type="protein sequence ID" value="GFQ72949.1"/>
    <property type="molecule type" value="Genomic_DNA"/>
</dbReference>
<dbReference type="InterPro" id="IPR036388">
    <property type="entry name" value="WH-like_DNA-bd_sf"/>
</dbReference>
<proteinExistence type="predicted"/>
<protein>
    <submittedName>
        <fullName evidence="1">Histone-lysine N-methyltransferase SETMAR</fullName>
    </submittedName>
</protein>
<comment type="caution">
    <text evidence="1">The sequence shown here is derived from an EMBL/GenBank/DDBJ whole genome shotgun (WGS) entry which is preliminary data.</text>
</comment>
<evidence type="ECO:0000313" key="1">
    <source>
        <dbReference type="EMBL" id="GFQ72949.1"/>
    </source>
</evidence>
<evidence type="ECO:0000313" key="2">
    <source>
        <dbReference type="Proteomes" id="UP000887116"/>
    </source>
</evidence>
<dbReference type="OrthoDB" id="6137736at2759"/>
<reference evidence="1" key="1">
    <citation type="submission" date="2020-07" db="EMBL/GenBank/DDBJ databases">
        <title>Multicomponent nature underlies the extraordinary mechanical properties of spider dragline silk.</title>
        <authorList>
            <person name="Kono N."/>
            <person name="Nakamura H."/>
            <person name="Mori M."/>
            <person name="Yoshida Y."/>
            <person name="Ohtoshi R."/>
            <person name="Malay A.D."/>
            <person name="Moran D.A.P."/>
            <person name="Tomita M."/>
            <person name="Numata K."/>
            <person name="Arakawa K."/>
        </authorList>
    </citation>
    <scope>NUCLEOTIDE SEQUENCE</scope>
</reference>
<name>A0A8X6KGC9_TRICU</name>
<keyword evidence="2" id="KW-1185">Reference proteome</keyword>
<accession>A0A8X6KGC9</accession>
<gene>
    <name evidence="1" type="primary">WH47_05542</name>
    <name evidence="1" type="ORF">TNCT_33041</name>
</gene>
<organism evidence="1 2">
    <name type="scientific">Trichonephila clavata</name>
    <name type="common">Joro spider</name>
    <name type="synonym">Nephila clavata</name>
    <dbReference type="NCBI Taxonomy" id="2740835"/>
    <lineage>
        <taxon>Eukaryota</taxon>
        <taxon>Metazoa</taxon>
        <taxon>Ecdysozoa</taxon>
        <taxon>Arthropoda</taxon>
        <taxon>Chelicerata</taxon>
        <taxon>Arachnida</taxon>
        <taxon>Araneae</taxon>
        <taxon>Araneomorphae</taxon>
        <taxon>Entelegynae</taxon>
        <taxon>Araneoidea</taxon>
        <taxon>Nephilidae</taxon>
        <taxon>Trichonephila</taxon>
    </lineage>
</organism>
<dbReference type="AlphaFoldDB" id="A0A8X6KGC9"/>
<dbReference type="Proteomes" id="UP000887116">
    <property type="component" value="Unassembled WGS sequence"/>
</dbReference>
<sequence>MPSSKKGNFDLKDVPRSGHLVEFDKERLYQLLYKNSRPTTWELAKKMNCSYTAIKKHLPSMVKVQKHGTKFSHALRDNNKNPACKNLHWFACSSPLQHMDASNFRSLSNTAQNFIQY</sequence>